<comment type="caution">
    <text evidence="2">The sequence shown here is derived from an EMBL/GenBank/DDBJ whole genome shotgun (WGS) entry which is preliminary data.</text>
</comment>
<dbReference type="Gene3D" id="3.40.50.1580">
    <property type="entry name" value="Nucleoside phosphorylase domain"/>
    <property type="match status" value="1"/>
</dbReference>
<dbReference type="PANTHER" id="PTHR46832">
    <property type="entry name" value="5'-METHYLTHIOADENOSINE/S-ADENOSYLHOMOCYSTEINE NUCLEOSIDASE"/>
    <property type="match status" value="1"/>
</dbReference>
<sequence length="410" mass="45258">MSNARNSDEICENNNDIVQPPVLDIVLPKRKNIGTVRVGWESIEPELPVDILLVTVKDHEFVNCYYYLKDTKRCWYHGSGMVDFGTFGDGGVKVALIRCEKGGIEPRASLLAVKNAVEILRPKAVICVGYCGSVKPEKAKLGHVVISAKLATYSSKKITEDGTEELRGIKVNASRHIGDLIPFAADAWNPPLAEESSDFEVEVHREDVMLSGPELVNNSKRRQQLLSHYPDAIAIEMEGEGLYAAAYDLGIEWAVVKGVSDYADGNKSATEDWQPFASAMAASVVHNMFKYPDVIRQWPHYKKPVQGAASTAVTPAANNSPIPSLPIEQLLRSIAGTKEGRKMYNGRTIEYSVSGRVHSLKEPWVYDGAARDVATGEAVEKKHFKTADLAINGAIEELVKRLKERKLIRD</sequence>
<dbReference type="OrthoDB" id="1891335at2759"/>
<evidence type="ECO:0000313" key="3">
    <source>
        <dbReference type="Proteomes" id="UP001152795"/>
    </source>
</evidence>
<dbReference type="GO" id="GO:0008930">
    <property type="term" value="F:methylthioadenosine nucleosidase activity"/>
    <property type="evidence" value="ECO:0007669"/>
    <property type="project" value="TreeGrafter"/>
</dbReference>
<dbReference type="GO" id="GO:0009116">
    <property type="term" value="P:nucleoside metabolic process"/>
    <property type="evidence" value="ECO:0007669"/>
    <property type="project" value="InterPro"/>
</dbReference>
<dbReference type="InterPro" id="IPR035994">
    <property type="entry name" value="Nucleoside_phosphorylase_sf"/>
</dbReference>
<dbReference type="PANTHER" id="PTHR46832:SF1">
    <property type="entry name" value="5'-METHYLTHIOADENOSINE_S-ADENOSYLHOMOCYSTEINE NUCLEOSIDASE"/>
    <property type="match status" value="1"/>
</dbReference>
<feature type="domain" description="Nucleoside phosphorylase" evidence="1">
    <location>
        <begin position="84"/>
        <end position="278"/>
    </location>
</feature>
<evidence type="ECO:0000259" key="1">
    <source>
        <dbReference type="Pfam" id="PF01048"/>
    </source>
</evidence>
<dbReference type="Pfam" id="PF01048">
    <property type="entry name" value="PNP_UDP_1"/>
    <property type="match status" value="1"/>
</dbReference>
<dbReference type="SUPFAM" id="SSF53167">
    <property type="entry name" value="Purine and uridine phosphorylases"/>
    <property type="match status" value="1"/>
</dbReference>
<dbReference type="GO" id="GO:0005829">
    <property type="term" value="C:cytosol"/>
    <property type="evidence" value="ECO:0007669"/>
    <property type="project" value="TreeGrafter"/>
</dbReference>
<dbReference type="Proteomes" id="UP001152795">
    <property type="component" value="Unassembled WGS sequence"/>
</dbReference>
<accession>A0A6S7JVY1</accession>
<keyword evidence="3" id="KW-1185">Reference proteome</keyword>
<reference evidence="2" key="1">
    <citation type="submission" date="2020-04" db="EMBL/GenBank/DDBJ databases">
        <authorList>
            <person name="Alioto T."/>
            <person name="Alioto T."/>
            <person name="Gomez Garrido J."/>
        </authorList>
    </citation>
    <scope>NUCLEOTIDE SEQUENCE</scope>
    <source>
        <strain evidence="2">A484AB</strain>
    </source>
</reference>
<evidence type="ECO:0000313" key="2">
    <source>
        <dbReference type="EMBL" id="CAB4035248.1"/>
    </source>
</evidence>
<organism evidence="2 3">
    <name type="scientific">Paramuricea clavata</name>
    <name type="common">Red gorgonian</name>
    <name type="synonym">Violescent sea-whip</name>
    <dbReference type="NCBI Taxonomy" id="317549"/>
    <lineage>
        <taxon>Eukaryota</taxon>
        <taxon>Metazoa</taxon>
        <taxon>Cnidaria</taxon>
        <taxon>Anthozoa</taxon>
        <taxon>Octocorallia</taxon>
        <taxon>Malacalcyonacea</taxon>
        <taxon>Plexauridae</taxon>
        <taxon>Paramuricea</taxon>
    </lineage>
</organism>
<protein>
    <submittedName>
        <fullName evidence="2">5 -methylthioadenosine S-adenosylhomocysteine nucleosidase-like isoform X16</fullName>
    </submittedName>
</protein>
<gene>
    <name evidence="2" type="ORF">PACLA_8A023059</name>
</gene>
<dbReference type="AlphaFoldDB" id="A0A6S7JVY1"/>
<name>A0A6S7JVY1_PARCT</name>
<dbReference type="GO" id="GO:0019284">
    <property type="term" value="P:L-methionine salvage from S-adenosylmethionine"/>
    <property type="evidence" value="ECO:0007669"/>
    <property type="project" value="TreeGrafter"/>
</dbReference>
<dbReference type="InterPro" id="IPR000845">
    <property type="entry name" value="Nucleoside_phosphorylase_d"/>
</dbReference>
<proteinExistence type="predicted"/>
<dbReference type="GO" id="GO:0008782">
    <property type="term" value="F:adenosylhomocysteine nucleosidase activity"/>
    <property type="evidence" value="ECO:0007669"/>
    <property type="project" value="TreeGrafter"/>
</dbReference>
<dbReference type="EMBL" id="CACRXK020020859">
    <property type="protein sequence ID" value="CAB4035248.1"/>
    <property type="molecule type" value="Genomic_DNA"/>
</dbReference>